<protein>
    <submittedName>
        <fullName evidence="2">Conserved domain protein</fullName>
    </submittedName>
</protein>
<comment type="caution">
    <text evidence="2">The sequence shown here is derived from an EMBL/GenBank/DDBJ whole genome shotgun (WGS) entry which is preliminary data.</text>
</comment>
<sequence length="595" mass="64641">MKTLNLKRMNWIMALAMMLGVMFVSCSDDNDNGGVDTPVFPALQEMNCAAGESIELSFDANMDWQLSSNAAWCKFVNGEFTETLTSGKAGDGQKVQVAVSADGQNYDEDAVAEITMTMGEKSQVVFKITRAKKEYVGLTVTNEDGTITYGESQPLTIKGSGLRDIPSDSIFTVVYANADMTVGIESESVPAWLKVFNDGNGRFRLIFDKTKGVSNLNSFGTEKGEKIVFATEDALGGNAQTTDKVRRVEIPLAYEGLKMESISFTPVGNSGTGVGLSVNADGTEFFLETSDGLSGETSREEYGNELKTAVSVRNTDYHVLVVGQTKATAPNMAEYYTYDVEQNMDWVHLSESGDEISLTVEPLGEEADRGALVMVFSEDFWTSITNDSVAKYGDLKTALFGQEVVASRDNGEQIMGDIVKFEYSDNVWTSFDQAKEGEASEDQLTLGGYYYSYFDDGGEFNPENEMWMTFADVNGMGMEGVNVSIKDITGTAEADAALKDMGISGIPVYKVSYPESLATTADNALVVEVQSEMEETDNIGSARVDGVNAETLTHEGKPCVKIYGTNASAATACLLAVGNFDMMQFKAYIIVEFYK</sequence>
<name>R5VWN5_9BACT</name>
<evidence type="ECO:0000313" key="2">
    <source>
        <dbReference type="EMBL" id="CCZ87941.1"/>
    </source>
</evidence>
<proteinExistence type="predicted"/>
<accession>R5VWN5</accession>
<dbReference type="EMBL" id="CBAT010000197">
    <property type="protein sequence ID" value="CCZ87941.1"/>
    <property type="molecule type" value="Genomic_DNA"/>
</dbReference>
<evidence type="ECO:0000256" key="1">
    <source>
        <dbReference type="SAM" id="SignalP"/>
    </source>
</evidence>
<feature type="signal peptide" evidence="1">
    <location>
        <begin position="1"/>
        <end position="27"/>
    </location>
</feature>
<dbReference type="Gene3D" id="2.60.40.10">
    <property type="entry name" value="Immunoglobulins"/>
    <property type="match status" value="1"/>
</dbReference>
<gene>
    <name evidence="2" type="ORF">BN536_00257</name>
</gene>
<dbReference type="PROSITE" id="PS51257">
    <property type="entry name" value="PROKAR_LIPOPROTEIN"/>
    <property type="match status" value="1"/>
</dbReference>
<dbReference type="RefSeq" id="WP_022052614.1">
    <property type="nucleotide sequence ID" value="NZ_HF998055.1"/>
</dbReference>
<reference evidence="2" key="1">
    <citation type="submission" date="2012-11" db="EMBL/GenBank/DDBJ databases">
        <title>Dependencies among metagenomic species, viruses, plasmids and units of genetic variation.</title>
        <authorList>
            <person name="Nielsen H.B."/>
            <person name="Almeida M."/>
            <person name="Juncker A.S."/>
            <person name="Rasmussen S."/>
            <person name="Li J."/>
            <person name="Sunagawa S."/>
            <person name="Plichta D."/>
            <person name="Gautier L."/>
            <person name="Le Chatelier E."/>
            <person name="Peletier E."/>
            <person name="Bonde I."/>
            <person name="Nielsen T."/>
            <person name="Manichanh C."/>
            <person name="Arumugam M."/>
            <person name="Batto J."/>
            <person name="Santos M.B.Q.D."/>
            <person name="Blom N."/>
            <person name="Borruel N."/>
            <person name="Burgdorf K.S."/>
            <person name="Boumezbeur F."/>
            <person name="Casellas F."/>
            <person name="Dore J."/>
            <person name="Guarner F."/>
            <person name="Hansen T."/>
            <person name="Hildebrand F."/>
            <person name="Kaas R.S."/>
            <person name="Kennedy S."/>
            <person name="Kristiansen K."/>
            <person name="Kultima J.R."/>
            <person name="Leonard P."/>
            <person name="Levenez F."/>
            <person name="Lund O."/>
            <person name="Moumen B."/>
            <person name="Le Paslier D."/>
            <person name="Pons N."/>
            <person name="Pedersen O."/>
            <person name="Prifti E."/>
            <person name="Qin J."/>
            <person name="Raes J."/>
            <person name="Tap J."/>
            <person name="Tims S."/>
            <person name="Ussery D.W."/>
            <person name="Yamada T."/>
            <person name="MetaHit consortium"/>
            <person name="Renault P."/>
            <person name="Sicheritz-Ponten T."/>
            <person name="Bork P."/>
            <person name="Wang J."/>
            <person name="Brunak S."/>
            <person name="Ehrlich S.D."/>
        </authorList>
    </citation>
    <scope>NUCLEOTIDE SEQUENCE [LARGE SCALE GENOMIC DNA]</scope>
</reference>
<dbReference type="AlphaFoldDB" id="R5VWN5"/>
<dbReference type="InterPro" id="IPR013783">
    <property type="entry name" value="Ig-like_fold"/>
</dbReference>
<evidence type="ECO:0000313" key="3">
    <source>
        <dbReference type="Proteomes" id="UP000018372"/>
    </source>
</evidence>
<dbReference type="Proteomes" id="UP000018372">
    <property type="component" value="Unassembled WGS sequence"/>
</dbReference>
<feature type="chain" id="PRO_5004395571" evidence="1">
    <location>
        <begin position="28"/>
        <end position="595"/>
    </location>
</feature>
<organism evidence="2 3">
    <name type="scientific">Phocaeicola plebeius CAG:211</name>
    <dbReference type="NCBI Taxonomy" id="1263052"/>
    <lineage>
        <taxon>Bacteria</taxon>
        <taxon>Pseudomonadati</taxon>
        <taxon>Bacteroidota</taxon>
        <taxon>Bacteroidia</taxon>
        <taxon>Bacteroidales</taxon>
        <taxon>Bacteroidaceae</taxon>
        <taxon>Phocaeicola</taxon>
    </lineage>
</organism>
<keyword evidence="1" id="KW-0732">Signal</keyword>